<dbReference type="OrthoDB" id="9181921at2"/>
<dbReference type="EMBL" id="JACIGE010000002">
    <property type="protein sequence ID" value="MBB4246464.1"/>
    <property type="molecule type" value="Genomic_DNA"/>
</dbReference>
<evidence type="ECO:0000313" key="2">
    <source>
        <dbReference type="Proteomes" id="UP000587070"/>
    </source>
</evidence>
<sequence>MSGIEHYVEELAQIDREIEHYAAICGVDLADHDAVKRCLKQPHGDWADDKARASLHGLLVLRIKVEGEMIAEGLVPRELNGW</sequence>
<reference evidence="1 2" key="1">
    <citation type="submission" date="2020-08" db="EMBL/GenBank/DDBJ databases">
        <title>Genome sequencing of Purple Non-Sulfur Bacteria from various extreme environments.</title>
        <authorList>
            <person name="Mayer M."/>
        </authorList>
    </citation>
    <scope>NUCLEOTIDE SEQUENCE [LARGE SCALE GENOMIC DNA]</scope>
    <source>
        <strain evidence="1 2">2761</strain>
    </source>
</reference>
<dbReference type="AlphaFoldDB" id="A0A840FXE5"/>
<keyword evidence="2" id="KW-1185">Reference proteome</keyword>
<name>A0A840FXE5_RHOTE</name>
<protein>
    <submittedName>
        <fullName evidence="1">Uncharacterized protein</fullName>
    </submittedName>
</protein>
<proteinExistence type="predicted"/>
<organism evidence="1 2">
    <name type="scientific">Rhodocyclus tenuis</name>
    <name type="common">Rhodospirillum tenue</name>
    <dbReference type="NCBI Taxonomy" id="1066"/>
    <lineage>
        <taxon>Bacteria</taxon>
        <taxon>Pseudomonadati</taxon>
        <taxon>Pseudomonadota</taxon>
        <taxon>Betaproteobacteria</taxon>
        <taxon>Rhodocyclales</taxon>
        <taxon>Rhodocyclaceae</taxon>
        <taxon>Rhodocyclus</taxon>
    </lineage>
</organism>
<dbReference type="Proteomes" id="UP000587070">
    <property type="component" value="Unassembled WGS sequence"/>
</dbReference>
<evidence type="ECO:0000313" key="1">
    <source>
        <dbReference type="EMBL" id="MBB4246464.1"/>
    </source>
</evidence>
<comment type="caution">
    <text evidence="1">The sequence shown here is derived from an EMBL/GenBank/DDBJ whole genome shotgun (WGS) entry which is preliminary data.</text>
</comment>
<gene>
    <name evidence="1" type="ORF">GGD90_000821</name>
</gene>
<accession>A0A840FXE5</accession>
<dbReference type="RefSeq" id="WP_153114535.1">
    <property type="nucleotide sequence ID" value="NZ_JACIGE010000002.1"/>
</dbReference>